<keyword evidence="7 8" id="KW-0472">Membrane</keyword>
<accession>A0A3Q9FT63</accession>
<feature type="transmembrane region" description="Helical" evidence="8">
    <location>
        <begin position="285"/>
        <end position="308"/>
    </location>
</feature>
<dbReference type="InterPro" id="IPR004776">
    <property type="entry name" value="Mem_transp_PIN-like"/>
</dbReference>
<dbReference type="InterPro" id="IPR038770">
    <property type="entry name" value="Na+/solute_symporter_sf"/>
</dbReference>
<evidence type="ECO:0000256" key="8">
    <source>
        <dbReference type="SAM" id="Phobius"/>
    </source>
</evidence>
<evidence type="ECO:0000256" key="5">
    <source>
        <dbReference type="ARBA" id="ARBA00022692"/>
    </source>
</evidence>
<dbReference type="Gene3D" id="1.20.1530.20">
    <property type="match status" value="1"/>
</dbReference>
<reference evidence="9 10" key="1">
    <citation type="submission" date="2018-12" db="EMBL/GenBank/DDBJ databases">
        <title>Flammeovirga pectinis sp. nov., isolated from the gut of the Korean scallop, Patinopecten yessoensis.</title>
        <authorList>
            <person name="Bae J.-W."/>
            <person name="Jeong Y.-S."/>
            <person name="Kang W."/>
        </authorList>
    </citation>
    <scope>NUCLEOTIDE SEQUENCE [LARGE SCALE GENOMIC DNA]</scope>
    <source>
        <strain evidence="9 10">L12M1</strain>
    </source>
</reference>
<evidence type="ECO:0000256" key="3">
    <source>
        <dbReference type="ARBA" id="ARBA00022448"/>
    </source>
</evidence>
<dbReference type="OrthoDB" id="261788at2"/>
<sequence length="314" mass="35389">MIKVFNSVLPIIILLVIGYLCRQKFIKDKSFWSNINKLIYYIMFPTLMVYSISKSNFSEIDLSFIPILVLIILGIMGVIWLLKPFFKNERFWVVFIQGAVRYNSYVFIVVTLLYVNTEVMPIIALITAFLVMTTNIVSVFILSKYSENKLSLLQTIKSTITNPLVFSCFLGLFVNYIATIFPGILKIVWLNSTLNYIGKASLTLSLISVGASINLQVFKENFYGILGCSFIKLLLLPLIVVSILSYFEFSPVLILVCMIYAGSPCSSNATAMTETMGGDHESMSLIISTQTVLSVFSLTLLLYCYSIYFGTIQL</sequence>
<evidence type="ECO:0000256" key="4">
    <source>
        <dbReference type="ARBA" id="ARBA00022475"/>
    </source>
</evidence>
<dbReference type="EMBL" id="CP034562">
    <property type="protein sequence ID" value="AZQ64046.1"/>
    <property type="molecule type" value="Genomic_DNA"/>
</dbReference>
<feature type="transmembrane region" description="Helical" evidence="8">
    <location>
        <begin position="34"/>
        <end position="52"/>
    </location>
</feature>
<proteinExistence type="inferred from homology"/>
<dbReference type="GO" id="GO:0055085">
    <property type="term" value="P:transmembrane transport"/>
    <property type="evidence" value="ECO:0007669"/>
    <property type="project" value="InterPro"/>
</dbReference>
<comment type="similarity">
    <text evidence="2">Belongs to the auxin efflux carrier (TC 2.A.69) family.</text>
</comment>
<dbReference type="RefSeq" id="WP_126617353.1">
    <property type="nucleotide sequence ID" value="NZ_CP034562.1"/>
</dbReference>
<keyword evidence="4" id="KW-1003">Cell membrane</keyword>
<evidence type="ECO:0000256" key="7">
    <source>
        <dbReference type="ARBA" id="ARBA00023136"/>
    </source>
</evidence>
<keyword evidence="3" id="KW-0813">Transport</keyword>
<name>A0A3Q9FT63_9BACT</name>
<feature type="transmembrane region" description="Helical" evidence="8">
    <location>
        <begin position="64"/>
        <end position="82"/>
    </location>
</feature>
<gene>
    <name evidence="9" type="ORF">EI427_17975</name>
</gene>
<evidence type="ECO:0000256" key="6">
    <source>
        <dbReference type="ARBA" id="ARBA00022989"/>
    </source>
</evidence>
<evidence type="ECO:0000256" key="2">
    <source>
        <dbReference type="ARBA" id="ARBA00010145"/>
    </source>
</evidence>
<feature type="transmembrane region" description="Helical" evidence="8">
    <location>
        <begin position="253"/>
        <end position="273"/>
    </location>
</feature>
<evidence type="ECO:0000256" key="1">
    <source>
        <dbReference type="ARBA" id="ARBA00004651"/>
    </source>
</evidence>
<dbReference type="AlphaFoldDB" id="A0A3Q9FT63"/>
<protein>
    <submittedName>
        <fullName evidence="9">AEC family transporter</fullName>
    </submittedName>
</protein>
<evidence type="ECO:0000313" key="9">
    <source>
        <dbReference type="EMBL" id="AZQ64046.1"/>
    </source>
</evidence>
<feature type="transmembrane region" description="Helical" evidence="8">
    <location>
        <begin position="222"/>
        <end position="247"/>
    </location>
</feature>
<dbReference type="PANTHER" id="PTHR36838">
    <property type="entry name" value="AUXIN EFFLUX CARRIER FAMILY PROTEIN"/>
    <property type="match status" value="1"/>
</dbReference>
<feature type="transmembrane region" description="Helical" evidence="8">
    <location>
        <begin position="164"/>
        <end position="184"/>
    </location>
</feature>
<dbReference type="Proteomes" id="UP000267268">
    <property type="component" value="Chromosome 1"/>
</dbReference>
<dbReference type="Pfam" id="PF03547">
    <property type="entry name" value="Mem_trans"/>
    <property type="match status" value="1"/>
</dbReference>
<feature type="transmembrane region" description="Helical" evidence="8">
    <location>
        <begin position="6"/>
        <end position="22"/>
    </location>
</feature>
<dbReference type="GO" id="GO:0005886">
    <property type="term" value="C:plasma membrane"/>
    <property type="evidence" value="ECO:0007669"/>
    <property type="project" value="UniProtKB-SubCell"/>
</dbReference>
<feature type="transmembrane region" description="Helical" evidence="8">
    <location>
        <begin position="91"/>
        <end position="115"/>
    </location>
</feature>
<keyword evidence="5 8" id="KW-0812">Transmembrane</keyword>
<keyword evidence="6 8" id="KW-1133">Transmembrane helix</keyword>
<dbReference type="KEGG" id="fll:EI427_17975"/>
<organism evidence="9 10">
    <name type="scientific">Flammeovirga pectinis</name>
    <dbReference type="NCBI Taxonomy" id="2494373"/>
    <lineage>
        <taxon>Bacteria</taxon>
        <taxon>Pseudomonadati</taxon>
        <taxon>Bacteroidota</taxon>
        <taxon>Cytophagia</taxon>
        <taxon>Cytophagales</taxon>
        <taxon>Flammeovirgaceae</taxon>
        <taxon>Flammeovirga</taxon>
    </lineage>
</organism>
<feature type="transmembrane region" description="Helical" evidence="8">
    <location>
        <begin position="121"/>
        <end position="143"/>
    </location>
</feature>
<comment type="subcellular location">
    <subcellularLocation>
        <location evidence="1">Cell membrane</location>
        <topology evidence="1">Multi-pass membrane protein</topology>
    </subcellularLocation>
</comment>
<keyword evidence="10" id="KW-1185">Reference proteome</keyword>
<evidence type="ECO:0000313" key="10">
    <source>
        <dbReference type="Proteomes" id="UP000267268"/>
    </source>
</evidence>
<dbReference type="PANTHER" id="PTHR36838:SF4">
    <property type="entry name" value="AUXIN EFFLUX CARRIER FAMILY PROTEIN"/>
    <property type="match status" value="1"/>
</dbReference>